<dbReference type="EMBL" id="MLJW01001032">
    <property type="protein sequence ID" value="OIQ80647.1"/>
    <property type="molecule type" value="Genomic_DNA"/>
</dbReference>
<feature type="region of interest" description="Disordered" evidence="1">
    <location>
        <begin position="131"/>
        <end position="176"/>
    </location>
</feature>
<name>A0A1J5QL46_9ZZZZ</name>
<dbReference type="AlphaFoldDB" id="A0A1J5QL46"/>
<reference evidence="2" key="1">
    <citation type="submission" date="2016-10" db="EMBL/GenBank/DDBJ databases">
        <title>Sequence of Gallionella enrichment culture.</title>
        <authorList>
            <person name="Poehlein A."/>
            <person name="Muehling M."/>
            <person name="Daniel R."/>
        </authorList>
    </citation>
    <scope>NUCLEOTIDE SEQUENCE</scope>
</reference>
<feature type="compositionally biased region" description="Low complexity" evidence="1">
    <location>
        <begin position="134"/>
        <end position="148"/>
    </location>
</feature>
<proteinExistence type="predicted"/>
<organism evidence="2">
    <name type="scientific">mine drainage metagenome</name>
    <dbReference type="NCBI Taxonomy" id="410659"/>
    <lineage>
        <taxon>unclassified sequences</taxon>
        <taxon>metagenomes</taxon>
        <taxon>ecological metagenomes</taxon>
    </lineage>
</organism>
<protein>
    <submittedName>
        <fullName evidence="2">Uncharacterized protein</fullName>
    </submittedName>
</protein>
<accession>A0A1J5QL46</accession>
<evidence type="ECO:0000313" key="2">
    <source>
        <dbReference type="EMBL" id="OIQ80647.1"/>
    </source>
</evidence>
<evidence type="ECO:0000256" key="1">
    <source>
        <dbReference type="SAM" id="MobiDB-lite"/>
    </source>
</evidence>
<gene>
    <name evidence="2" type="ORF">GALL_375980</name>
</gene>
<comment type="caution">
    <text evidence="2">The sequence shown here is derived from an EMBL/GenBank/DDBJ whole genome shotgun (WGS) entry which is preliminary data.</text>
</comment>
<sequence length="176" mass="20206">MKTWQGTTCAALFALAAAARADGPPVSIQFSIGAPPPVYAPAPGYAPAPPSMVWAPALGAYIALGAAQPVFYFGGIYYYLYGGNWYSGPHYGGPWRRLARPPEHFRRFDARDWDRYQDEARRHADDARWRHFRAAPQPQWRQPPQRGPQGRDWRREPDHERGREQRRDDGDHRDRH</sequence>
<feature type="compositionally biased region" description="Basic and acidic residues" evidence="1">
    <location>
        <begin position="149"/>
        <end position="176"/>
    </location>
</feature>